<feature type="compositionally biased region" description="Basic and acidic residues" evidence="3">
    <location>
        <begin position="322"/>
        <end position="332"/>
    </location>
</feature>
<feature type="region of interest" description="Disordered" evidence="3">
    <location>
        <begin position="168"/>
        <end position="284"/>
    </location>
</feature>
<dbReference type="SMART" id="SM00717">
    <property type="entry name" value="SANT"/>
    <property type="match status" value="2"/>
</dbReference>
<feature type="region of interest" description="Disordered" evidence="3">
    <location>
        <begin position="1"/>
        <end position="21"/>
    </location>
</feature>
<dbReference type="PANTHER" id="PTHR45614:SF25">
    <property type="entry name" value="MYB PROTEIN"/>
    <property type="match status" value="1"/>
</dbReference>
<feature type="compositionally biased region" description="Basic and acidic residues" evidence="3">
    <location>
        <begin position="341"/>
        <end position="350"/>
    </location>
</feature>
<dbReference type="InterPro" id="IPR050560">
    <property type="entry name" value="MYB_TF"/>
</dbReference>
<evidence type="ECO:0000313" key="7">
    <source>
        <dbReference type="Proteomes" id="UP000054558"/>
    </source>
</evidence>
<dbReference type="EMBL" id="DF237404">
    <property type="protein sequence ID" value="GAQ88730.1"/>
    <property type="molecule type" value="Genomic_DNA"/>
</dbReference>
<dbReference type="Proteomes" id="UP000054558">
    <property type="component" value="Unassembled WGS sequence"/>
</dbReference>
<dbReference type="PANTHER" id="PTHR45614">
    <property type="entry name" value="MYB PROTEIN-RELATED"/>
    <property type="match status" value="1"/>
</dbReference>
<dbReference type="InterPro" id="IPR017930">
    <property type="entry name" value="Myb_dom"/>
</dbReference>
<keyword evidence="1" id="KW-0677">Repeat</keyword>
<gene>
    <name evidence="6" type="ORF">KFL_004550010</name>
</gene>
<organism evidence="6 7">
    <name type="scientific">Klebsormidium nitens</name>
    <name type="common">Green alga</name>
    <name type="synonym">Ulothrix nitens</name>
    <dbReference type="NCBI Taxonomy" id="105231"/>
    <lineage>
        <taxon>Eukaryota</taxon>
        <taxon>Viridiplantae</taxon>
        <taxon>Streptophyta</taxon>
        <taxon>Klebsormidiophyceae</taxon>
        <taxon>Klebsormidiales</taxon>
        <taxon>Klebsormidiaceae</taxon>
        <taxon>Klebsormidium</taxon>
    </lineage>
</organism>
<feature type="compositionally biased region" description="Low complexity" evidence="3">
    <location>
        <begin position="407"/>
        <end position="416"/>
    </location>
</feature>
<evidence type="ECO:0000259" key="5">
    <source>
        <dbReference type="PROSITE" id="PS51294"/>
    </source>
</evidence>
<feature type="compositionally biased region" description="Polar residues" evidence="3">
    <location>
        <begin position="388"/>
        <end position="399"/>
    </location>
</feature>
<dbReference type="SUPFAM" id="SSF46689">
    <property type="entry name" value="Homeodomain-like"/>
    <property type="match status" value="1"/>
</dbReference>
<feature type="compositionally biased region" description="Basic and acidic residues" evidence="3">
    <location>
        <begin position="172"/>
        <end position="184"/>
    </location>
</feature>
<feature type="domain" description="Myb-like" evidence="4">
    <location>
        <begin position="72"/>
        <end position="118"/>
    </location>
</feature>
<feature type="domain" description="Myb-like" evidence="4">
    <location>
        <begin position="119"/>
        <end position="169"/>
    </location>
</feature>
<sequence length="671" mass="71927">MASSAAAEDIRDGQVKVPTENQRARWTESQIRWAVLAQEGWTDEDEKELQRLAQSVAKWRKYMGSPDGVEVKGWWSPEEDNLLSRLVKKFGARNWHFISPVMAGRSAKSCRLRWCNQLNPDVEKRPFTAEEDDIILQAHTVHGNKWATIAKLLPGRTDNAVKNHFNSILRRTKTEERRTQRLLDGRSSGPDGRSVSPRGSRRSAASDHSGHPYSATTQELSEGPPPRGNHALLDLNEPPAADNYESGPESSNVGGARDCSDRRGREGSVQDTENCGDSIGVTKGFRTGVSEEGRAESSDVEQVALAACRLEERSVGKRNRRRGDGDSGDRRGGSTGNLGPDLREESAECEGERALKIARVGFPETAGELASDGSPRFSSVSPGGEDTAPQQTRSGSRQGLSLLRTGQVAQAHAQVQGERGSDPESPTFLQLGRGPAFGTLAEKAVSGREAAASVPVALSFGGGIAIGPGWPQMPSGPFSLPVPPERSAMLDAPFRGDNGGGAGDPQPLLCKPYPYPAAAVSQLGGMDCGYGPPVPVLGPVNPEVNPPAKSELGQSHSSLLETGRANSLLMGWASQLQETGQHKQVNDSMVAEMSELFGRLAQGGAAFQQLWCPPGQHPLWLMTPAAQQQYLASLLQPGAVAFPQQGLNPAFLPPNPLAYQVPALWPPTEDP</sequence>
<dbReference type="AlphaFoldDB" id="A0A1Y1ICU4"/>
<keyword evidence="2" id="KW-0238">DNA-binding</keyword>
<dbReference type="GO" id="GO:0005634">
    <property type="term" value="C:nucleus"/>
    <property type="evidence" value="ECO:0000318"/>
    <property type="project" value="GO_Central"/>
</dbReference>
<dbReference type="GO" id="GO:0000978">
    <property type="term" value="F:RNA polymerase II cis-regulatory region sequence-specific DNA binding"/>
    <property type="evidence" value="ECO:0000318"/>
    <property type="project" value="GO_Central"/>
</dbReference>
<dbReference type="PROSITE" id="PS50090">
    <property type="entry name" value="MYB_LIKE"/>
    <property type="match status" value="2"/>
</dbReference>
<dbReference type="InterPro" id="IPR009057">
    <property type="entry name" value="Homeodomain-like_sf"/>
</dbReference>
<accession>A0A1Y1ICU4</accession>
<dbReference type="CDD" id="cd00167">
    <property type="entry name" value="SANT"/>
    <property type="match status" value="2"/>
</dbReference>
<evidence type="ECO:0000256" key="1">
    <source>
        <dbReference type="ARBA" id="ARBA00022737"/>
    </source>
</evidence>
<dbReference type="OrthoDB" id="2143914at2759"/>
<evidence type="ECO:0000313" key="6">
    <source>
        <dbReference type="EMBL" id="GAQ88730.1"/>
    </source>
</evidence>
<feature type="domain" description="HTH myb-type" evidence="5">
    <location>
        <begin position="119"/>
        <end position="173"/>
    </location>
</feature>
<evidence type="ECO:0000259" key="4">
    <source>
        <dbReference type="PROSITE" id="PS50090"/>
    </source>
</evidence>
<feature type="compositionally biased region" description="Basic and acidic residues" evidence="3">
    <location>
        <begin position="258"/>
        <end position="268"/>
    </location>
</feature>
<evidence type="ECO:0000256" key="2">
    <source>
        <dbReference type="ARBA" id="ARBA00023125"/>
    </source>
</evidence>
<dbReference type="OMA" id="FEAIDMY"/>
<feature type="domain" description="HTH myb-type" evidence="5">
    <location>
        <begin position="71"/>
        <end position="118"/>
    </location>
</feature>
<dbReference type="FunFam" id="1.10.10.60:FF:000010">
    <property type="entry name" value="Transcriptional activator Myb isoform A"/>
    <property type="match status" value="1"/>
</dbReference>
<dbReference type="InterPro" id="IPR001005">
    <property type="entry name" value="SANT/Myb"/>
</dbReference>
<dbReference type="STRING" id="105231.A0A1Y1ICU4"/>
<evidence type="ECO:0000256" key="3">
    <source>
        <dbReference type="SAM" id="MobiDB-lite"/>
    </source>
</evidence>
<keyword evidence="7" id="KW-1185">Reference proteome</keyword>
<feature type="compositionally biased region" description="Low complexity" evidence="3">
    <location>
        <begin position="185"/>
        <end position="198"/>
    </location>
</feature>
<reference evidence="6 7" key="1">
    <citation type="journal article" date="2014" name="Nat. Commun.">
        <title>Klebsormidium flaccidum genome reveals primary factors for plant terrestrial adaptation.</title>
        <authorList>
            <person name="Hori K."/>
            <person name="Maruyama F."/>
            <person name="Fujisawa T."/>
            <person name="Togashi T."/>
            <person name="Yamamoto N."/>
            <person name="Seo M."/>
            <person name="Sato S."/>
            <person name="Yamada T."/>
            <person name="Mori H."/>
            <person name="Tajima N."/>
            <person name="Moriyama T."/>
            <person name="Ikeuchi M."/>
            <person name="Watanabe M."/>
            <person name="Wada H."/>
            <person name="Kobayashi K."/>
            <person name="Saito M."/>
            <person name="Masuda T."/>
            <person name="Sasaki-Sekimoto Y."/>
            <person name="Mashiguchi K."/>
            <person name="Awai K."/>
            <person name="Shimojima M."/>
            <person name="Masuda S."/>
            <person name="Iwai M."/>
            <person name="Nobusawa T."/>
            <person name="Narise T."/>
            <person name="Kondo S."/>
            <person name="Saito H."/>
            <person name="Sato R."/>
            <person name="Murakawa M."/>
            <person name="Ihara Y."/>
            <person name="Oshima-Yamada Y."/>
            <person name="Ohtaka K."/>
            <person name="Satoh M."/>
            <person name="Sonobe K."/>
            <person name="Ishii M."/>
            <person name="Ohtani R."/>
            <person name="Kanamori-Sato M."/>
            <person name="Honoki R."/>
            <person name="Miyazaki D."/>
            <person name="Mochizuki H."/>
            <person name="Umetsu J."/>
            <person name="Higashi K."/>
            <person name="Shibata D."/>
            <person name="Kamiya Y."/>
            <person name="Sato N."/>
            <person name="Nakamura Y."/>
            <person name="Tabata S."/>
            <person name="Ida S."/>
            <person name="Kurokawa K."/>
            <person name="Ohta H."/>
        </authorList>
    </citation>
    <scope>NUCLEOTIDE SEQUENCE [LARGE SCALE GENOMIC DNA]</scope>
    <source>
        <strain evidence="6 7">NIES-2285</strain>
    </source>
</reference>
<dbReference type="PROSITE" id="PS51294">
    <property type="entry name" value="HTH_MYB"/>
    <property type="match status" value="2"/>
</dbReference>
<name>A0A1Y1ICU4_KLENI</name>
<proteinExistence type="predicted"/>
<dbReference type="GO" id="GO:0006355">
    <property type="term" value="P:regulation of DNA-templated transcription"/>
    <property type="evidence" value="ECO:0000318"/>
    <property type="project" value="GO_Central"/>
</dbReference>
<feature type="region of interest" description="Disordered" evidence="3">
    <location>
        <begin position="366"/>
        <end position="433"/>
    </location>
</feature>
<feature type="region of interest" description="Disordered" evidence="3">
    <location>
        <begin position="314"/>
        <end position="350"/>
    </location>
</feature>
<dbReference type="Gene3D" id="1.10.10.60">
    <property type="entry name" value="Homeodomain-like"/>
    <property type="match status" value="2"/>
</dbReference>
<dbReference type="Pfam" id="PF00249">
    <property type="entry name" value="Myb_DNA-binding"/>
    <property type="match status" value="2"/>
</dbReference>
<protein>
    <submittedName>
        <fullName evidence="6">Myb domain protein</fullName>
    </submittedName>
</protein>
<dbReference type="GO" id="GO:0000981">
    <property type="term" value="F:DNA-binding transcription factor activity, RNA polymerase II-specific"/>
    <property type="evidence" value="ECO:0000318"/>
    <property type="project" value="GO_Central"/>
</dbReference>